<reference evidence="1 2" key="1">
    <citation type="submission" date="2018-10" db="EMBL/GenBank/DDBJ databases">
        <title>Genomic Encyclopedia of Archaeal and Bacterial Type Strains, Phase II (KMG-II): from individual species to whole genera.</title>
        <authorList>
            <person name="Goeker M."/>
        </authorList>
    </citation>
    <scope>NUCLEOTIDE SEQUENCE [LARGE SCALE GENOMIC DNA]</scope>
    <source>
        <strain evidence="1 2">DSM 18602</strain>
    </source>
</reference>
<dbReference type="AlphaFoldDB" id="A0A495IWA6"/>
<gene>
    <name evidence="1" type="ORF">BDD43_0401</name>
</gene>
<sequence>MFAALSQSSIAQSTTTAANLKIVLIRHGEKPLVGNNLNCKGLNRSRLLPAVITSKFGVPNFVYVPPMTLGNATLHSRMFQTVIPLVVKYNIAVNTTHDEHEYNEIAADLKTKTGLILVTWEHKAIPFITKALGIQLDNLTWPDDDFDSIWIVTFPNGVPTLTRDKEGLNPSDNCD</sequence>
<keyword evidence="2" id="KW-1185">Reference proteome</keyword>
<evidence type="ECO:0008006" key="3">
    <source>
        <dbReference type="Google" id="ProtNLM"/>
    </source>
</evidence>
<protein>
    <recommendedName>
        <fullName evidence="3">Histidine phosphatase superfamily protein (Branch 1)</fullName>
    </recommendedName>
</protein>
<accession>A0A495IWA6</accession>
<proteinExistence type="predicted"/>
<evidence type="ECO:0000313" key="2">
    <source>
        <dbReference type="Proteomes" id="UP000268007"/>
    </source>
</evidence>
<organism evidence="1 2">
    <name type="scientific">Mucilaginibacter gracilis</name>
    <dbReference type="NCBI Taxonomy" id="423350"/>
    <lineage>
        <taxon>Bacteria</taxon>
        <taxon>Pseudomonadati</taxon>
        <taxon>Bacteroidota</taxon>
        <taxon>Sphingobacteriia</taxon>
        <taxon>Sphingobacteriales</taxon>
        <taxon>Sphingobacteriaceae</taxon>
        <taxon>Mucilaginibacter</taxon>
    </lineage>
</organism>
<comment type="caution">
    <text evidence="1">The sequence shown here is derived from an EMBL/GenBank/DDBJ whole genome shotgun (WGS) entry which is preliminary data.</text>
</comment>
<dbReference type="EMBL" id="RBKU01000001">
    <property type="protein sequence ID" value="RKR80304.1"/>
    <property type="molecule type" value="Genomic_DNA"/>
</dbReference>
<evidence type="ECO:0000313" key="1">
    <source>
        <dbReference type="EMBL" id="RKR80304.1"/>
    </source>
</evidence>
<name>A0A495IWA6_9SPHI</name>
<dbReference type="Proteomes" id="UP000268007">
    <property type="component" value="Unassembled WGS sequence"/>
</dbReference>